<feature type="non-terminal residue" evidence="3">
    <location>
        <position position="460"/>
    </location>
</feature>
<dbReference type="PANTHER" id="PTHR10063">
    <property type="entry name" value="TUBERIN"/>
    <property type="match status" value="1"/>
</dbReference>
<dbReference type="GO" id="GO:0005737">
    <property type="term" value="C:cytoplasm"/>
    <property type="evidence" value="ECO:0007669"/>
    <property type="project" value="TreeGrafter"/>
</dbReference>
<reference evidence="3" key="1">
    <citation type="journal article" date="2021" name="Nat. Commun.">
        <title>Genetic determinants of endophytism in the Arabidopsis root mycobiome.</title>
        <authorList>
            <person name="Mesny F."/>
            <person name="Miyauchi S."/>
            <person name="Thiergart T."/>
            <person name="Pickel B."/>
            <person name="Atanasova L."/>
            <person name="Karlsson M."/>
            <person name="Huettel B."/>
            <person name="Barry K.W."/>
            <person name="Haridas S."/>
            <person name="Chen C."/>
            <person name="Bauer D."/>
            <person name="Andreopoulos W."/>
            <person name="Pangilinan J."/>
            <person name="LaButti K."/>
            <person name="Riley R."/>
            <person name="Lipzen A."/>
            <person name="Clum A."/>
            <person name="Drula E."/>
            <person name="Henrissat B."/>
            <person name="Kohler A."/>
            <person name="Grigoriev I.V."/>
            <person name="Martin F.M."/>
            <person name="Hacquard S."/>
        </authorList>
    </citation>
    <scope>NUCLEOTIDE SEQUENCE</scope>
    <source>
        <strain evidence="3">MPI-CAGE-AT-0147</strain>
    </source>
</reference>
<feature type="region of interest" description="Disordered" evidence="1">
    <location>
        <begin position="170"/>
        <end position="192"/>
    </location>
</feature>
<dbReference type="Proteomes" id="UP000738349">
    <property type="component" value="Unassembled WGS sequence"/>
</dbReference>
<dbReference type="OrthoDB" id="19311at2759"/>
<dbReference type="InterPro" id="IPR016024">
    <property type="entry name" value="ARM-type_fold"/>
</dbReference>
<feature type="non-terminal residue" evidence="3">
    <location>
        <position position="1"/>
    </location>
</feature>
<accession>A0A9P9FTF7</accession>
<dbReference type="EMBL" id="JAGMUV010000001">
    <property type="protein sequence ID" value="KAH7176808.1"/>
    <property type="molecule type" value="Genomic_DNA"/>
</dbReference>
<feature type="compositionally biased region" description="Low complexity" evidence="1">
    <location>
        <begin position="10"/>
        <end position="26"/>
    </location>
</feature>
<gene>
    <name evidence="3" type="ORF">EDB81DRAFT_606910</name>
</gene>
<organism evidence="3 4">
    <name type="scientific">Dactylonectria macrodidyma</name>
    <dbReference type="NCBI Taxonomy" id="307937"/>
    <lineage>
        <taxon>Eukaryota</taxon>
        <taxon>Fungi</taxon>
        <taxon>Dikarya</taxon>
        <taxon>Ascomycota</taxon>
        <taxon>Pezizomycotina</taxon>
        <taxon>Sordariomycetes</taxon>
        <taxon>Hypocreomycetidae</taxon>
        <taxon>Hypocreales</taxon>
        <taxon>Nectriaceae</taxon>
        <taxon>Dactylonectria</taxon>
    </lineage>
</organism>
<dbReference type="Pfam" id="PF11864">
    <property type="entry name" value="DUF3384"/>
    <property type="match status" value="1"/>
</dbReference>
<proteinExistence type="predicted"/>
<evidence type="ECO:0000313" key="3">
    <source>
        <dbReference type="EMBL" id="KAH7176808.1"/>
    </source>
</evidence>
<dbReference type="GO" id="GO:0005096">
    <property type="term" value="F:GTPase activator activity"/>
    <property type="evidence" value="ECO:0007669"/>
    <property type="project" value="InterPro"/>
</dbReference>
<feature type="region of interest" description="Disordered" evidence="1">
    <location>
        <begin position="1"/>
        <end position="26"/>
    </location>
</feature>
<dbReference type="InterPro" id="IPR024584">
    <property type="entry name" value="Tuberin_N"/>
</dbReference>
<dbReference type="PANTHER" id="PTHR10063:SF0">
    <property type="entry name" value="TUBERIN"/>
    <property type="match status" value="1"/>
</dbReference>
<comment type="caution">
    <text evidence="3">The sequence shown here is derived from an EMBL/GenBank/DDBJ whole genome shotgun (WGS) entry which is preliminary data.</text>
</comment>
<dbReference type="SUPFAM" id="SSF48371">
    <property type="entry name" value="ARM repeat"/>
    <property type="match status" value="1"/>
</dbReference>
<evidence type="ECO:0000259" key="2">
    <source>
        <dbReference type="Pfam" id="PF11864"/>
    </source>
</evidence>
<protein>
    <submittedName>
        <fullName evidence="3">Tuberin</fullName>
    </submittedName>
</protein>
<evidence type="ECO:0000313" key="4">
    <source>
        <dbReference type="Proteomes" id="UP000738349"/>
    </source>
</evidence>
<evidence type="ECO:0000256" key="1">
    <source>
        <dbReference type="SAM" id="MobiDB-lite"/>
    </source>
</evidence>
<dbReference type="AlphaFoldDB" id="A0A9P9FTF7"/>
<sequence>AGTELPEPSPSIASPSSSSDKPASQFSDTNLPYGFLADDMRSFELLRTGTLEDRASAADSLRSSIPVSSDHSFLIDIWNAAKDLVDPGQPARARIAAWNLLTQIILVSHPGPGRLAFLTTFHSPTHPDDFQLQISAVACLTHGGRRLTEVEYISLLPILVEWMQHAYAPVPPTPRRPGSPERSQHLTARRGTARRKGNLAQIFDILLDAISPAFVNSNLAAGLSLADALLKICRTTTSEDNLKQSLRLIDILLTSQIILKFVFENCVVVIYDLYCKSGKHRPVYNRLWRTLSILLKSDHGPQIVNTLVDFLKQAPIESTNVRYINRGLRSILSVLQRLVSSDIDKGYPSVQYALLVDGLSTVATTRSYLPNLAAVLELINALFDDGQHNLHPLLLDEDWALILDVAWKCGGGTSEDPDPESPGSLCSNLVTLIKRLDFLVSQDGDFKQRETAVEFLTKVN</sequence>
<dbReference type="InterPro" id="IPR027107">
    <property type="entry name" value="Tuberin/Ral-act_asu"/>
</dbReference>
<dbReference type="GO" id="GO:0005634">
    <property type="term" value="C:nucleus"/>
    <property type="evidence" value="ECO:0007669"/>
    <property type="project" value="InterPro"/>
</dbReference>
<name>A0A9P9FTF7_9HYPO</name>
<keyword evidence="4" id="KW-1185">Reference proteome</keyword>
<feature type="domain" description="Tuberin N-terminal" evidence="2">
    <location>
        <begin position="51"/>
        <end position="459"/>
    </location>
</feature>